<dbReference type="RefSeq" id="WP_099148419.1">
    <property type="nucleotide sequence ID" value="NZ_PDUD01000002.1"/>
</dbReference>
<dbReference type="InterPro" id="IPR025438">
    <property type="entry name" value="DUF4180"/>
</dbReference>
<reference evidence="2 3" key="1">
    <citation type="submission" date="2017-10" db="EMBL/GenBank/DDBJ databases">
        <title>The draft genome sequence of Lewinella nigricans NBRC 102662.</title>
        <authorList>
            <person name="Wang K."/>
        </authorList>
    </citation>
    <scope>NUCLEOTIDE SEQUENCE [LARGE SCALE GENOMIC DNA]</scope>
    <source>
        <strain evidence="2 3">NBRC 102662</strain>
    </source>
</reference>
<keyword evidence="2" id="KW-0378">Hydrolase</keyword>
<dbReference type="Pfam" id="PF13788">
    <property type="entry name" value="DUF4180"/>
    <property type="match status" value="1"/>
</dbReference>
<name>A0A2D0NID9_FLAN2</name>
<protein>
    <submittedName>
        <fullName evidence="2">Alpha/beta hydrolase</fullName>
    </submittedName>
</protein>
<dbReference type="Proteomes" id="UP000223913">
    <property type="component" value="Unassembled WGS sequence"/>
</dbReference>
<evidence type="ECO:0000259" key="1">
    <source>
        <dbReference type="Pfam" id="PF13788"/>
    </source>
</evidence>
<dbReference type="AlphaFoldDB" id="A0A2D0NID9"/>
<accession>A0A2D0NID9</accession>
<keyword evidence="3" id="KW-1185">Reference proteome</keyword>
<gene>
    <name evidence="2" type="ORF">CRP01_02530</name>
</gene>
<sequence length="119" mass="13505">MEIRLIERDGATIALPATTQYRIRNAQDAAELLVNSQYAGTNKVVLFAEQLVPEFFELRSGIAGEILQKFSTYNGYLAIIGDFSGYNSQSLQDFIYESNRQRRINFVATEDEAFQALIR</sequence>
<evidence type="ECO:0000313" key="3">
    <source>
        <dbReference type="Proteomes" id="UP000223913"/>
    </source>
</evidence>
<evidence type="ECO:0000313" key="2">
    <source>
        <dbReference type="EMBL" id="PHN08217.1"/>
    </source>
</evidence>
<proteinExistence type="predicted"/>
<dbReference type="OrthoDB" id="8595425at2"/>
<organism evidence="2 3">
    <name type="scientific">Flavilitoribacter nigricans (strain ATCC 23147 / DSM 23189 / NBRC 102662 / NCIMB 1420 / SS-2)</name>
    <name type="common">Lewinella nigricans</name>
    <dbReference type="NCBI Taxonomy" id="1122177"/>
    <lineage>
        <taxon>Bacteria</taxon>
        <taxon>Pseudomonadati</taxon>
        <taxon>Bacteroidota</taxon>
        <taxon>Saprospiria</taxon>
        <taxon>Saprospirales</taxon>
        <taxon>Lewinellaceae</taxon>
        <taxon>Flavilitoribacter</taxon>
    </lineage>
</organism>
<dbReference type="EMBL" id="PDUD01000002">
    <property type="protein sequence ID" value="PHN08217.1"/>
    <property type="molecule type" value="Genomic_DNA"/>
</dbReference>
<comment type="caution">
    <text evidence="2">The sequence shown here is derived from an EMBL/GenBank/DDBJ whole genome shotgun (WGS) entry which is preliminary data.</text>
</comment>
<feature type="domain" description="DUF4180" evidence="1">
    <location>
        <begin position="11"/>
        <end position="116"/>
    </location>
</feature>
<dbReference type="GO" id="GO:0016787">
    <property type="term" value="F:hydrolase activity"/>
    <property type="evidence" value="ECO:0007669"/>
    <property type="project" value="UniProtKB-KW"/>
</dbReference>